<sequence length="176" mass="19008">MALNWAMIASDGQNPVPLPREKIIFISRPTLSHFKSLSIPLLNLKEGKLQQPWFGANYYQAIVIPVLNGGLSSPGQMKITFKEGGGFEFSTYYNEMISRLSETEGTIPEHAEPLPTYTPRENAEHSSSPLTAAVSTAAASTAAKSISTPEISNINNNELLPSTTTSSSIVTSPQLL</sequence>
<name>A0A9N9C5A6_9GLOM</name>
<dbReference type="InterPro" id="IPR044852">
    <property type="entry name" value="WBP2-like"/>
</dbReference>
<dbReference type="PANTHER" id="PTHR31606">
    <property type="entry name" value="WW DOMAIN BINDING PROTEIN 2, ISOFORM E"/>
    <property type="match status" value="1"/>
</dbReference>
<dbReference type="OrthoDB" id="1259151at2759"/>
<dbReference type="CDD" id="cd13214">
    <property type="entry name" value="PH-GRAM_WBP2"/>
    <property type="match status" value="1"/>
</dbReference>
<accession>A0A9N9C5A6</accession>
<dbReference type="PANTHER" id="PTHR31606:SF1">
    <property type="entry name" value="WW DOMAIN BINDING PROTEIN 2, ISOFORM E"/>
    <property type="match status" value="1"/>
</dbReference>
<organism evidence="2 3">
    <name type="scientific">Diversispora eburnea</name>
    <dbReference type="NCBI Taxonomy" id="1213867"/>
    <lineage>
        <taxon>Eukaryota</taxon>
        <taxon>Fungi</taxon>
        <taxon>Fungi incertae sedis</taxon>
        <taxon>Mucoromycota</taxon>
        <taxon>Glomeromycotina</taxon>
        <taxon>Glomeromycetes</taxon>
        <taxon>Diversisporales</taxon>
        <taxon>Diversisporaceae</taxon>
        <taxon>Diversispora</taxon>
    </lineage>
</organism>
<dbReference type="EMBL" id="CAJVPK010001440">
    <property type="protein sequence ID" value="CAG8586944.1"/>
    <property type="molecule type" value="Genomic_DNA"/>
</dbReference>
<keyword evidence="3" id="KW-1185">Reference proteome</keyword>
<dbReference type="AlphaFoldDB" id="A0A9N9C5A6"/>
<dbReference type="GO" id="GO:0003713">
    <property type="term" value="F:transcription coactivator activity"/>
    <property type="evidence" value="ECO:0007669"/>
    <property type="project" value="InterPro"/>
</dbReference>
<reference evidence="2" key="1">
    <citation type="submission" date="2021-06" db="EMBL/GenBank/DDBJ databases">
        <authorList>
            <person name="Kallberg Y."/>
            <person name="Tangrot J."/>
            <person name="Rosling A."/>
        </authorList>
    </citation>
    <scope>NUCLEOTIDE SEQUENCE</scope>
    <source>
        <strain evidence="2">AZ414A</strain>
    </source>
</reference>
<dbReference type="SUPFAM" id="SSF50729">
    <property type="entry name" value="PH domain-like"/>
    <property type="match status" value="1"/>
</dbReference>
<feature type="compositionally biased region" description="Low complexity" evidence="1">
    <location>
        <begin position="162"/>
        <end position="176"/>
    </location>
</feature>
<feature type="region of interest" description="Disordered" evidence="1">
    <location>
        <begin position="103"/>
        <end position="134"/>
    </location>
</feature>
<comment type="caution">
    <text evidence="2">The sequence shown here is derived from an EMBL/GenBank/DDBJ whole genome shotgun (WGS) entry which is preliminary data.</text>
</comment>
<dbReference type="GO" id="GO:0005634">
    <property type="term" value="C:nucleus"/>
    <property type="evidence" value="ECO:0007669"/>
    <property type="project" value="TreeGrafter"/>
</dbReference>
<gene>
    <name evidence="2" type="ORF">DEBURN_LOCUS8856</name>
</gene>
<feature type="region of interest" description="Disordered" evidence="1">
    <location>
        <begin position="153"/>
        <end position="176"/>
    </location>
</feature>
<protein>
    <submittedName>
        <fullName evidence="2">882_t:CDS:1</fullName>
    </submittedName>
</protein>
<dbReference type="GO" id="GO:0031490">
    <property type="term" value="F:chromatin DNA binding"/>
    <property type="evidence" value="ECO:0007669"/>
    <property type="project" value="TreeGrafter"/>
</dbReference>
<evidence type="ECO:0000313" key="3">
    <source>
        <dbReference type="Proteomes" id="UP000789706"/>
    </source>
</evidence>
<dbReference type="Proteomes" id="UP000789706">
    <property type="component" value="Unassembled WGS sequence"/>
</dbReference>
<proteinExistence type="predicted"/>
<evidence type="ECO:0000313" key="2">
    <source>
        <dbReference type="EMBL" id="CAG8586944.1"/>
    </source>
</evidence>
<evidence type="ECO:0000256" key="1">
    <source>
        <dbReference type="SAM" id="MobiDB-lite"/>
    </source>
</evidence>